<evidence type="ECO:0000313" key="2">
    <source>
        <dbReference type="Proteomes" id="UP000019494"/>
    </source>
</evidence>
<dbReference type="Proteomes" id="UP000019494">
    <property type="component" value="Unassembled WGS sequence"/>
</dbReference>
<sequence length="67" mass="7184">MVTGGLKPGRQRGSALGLVRVLAGVGPPDGQGAAEAFDLAGERGRYGRPRLARMRIWVQVFCDGFER</sequence>
<evidence type="ECO:0000313" key="1">
    <source>
        <dbReference type="EMBL" id="EWT07766.1"/>
    </source>
</evidence>
<dbReference type="EMBL" id="AWQS01000005">
    <property type="protein sequence ID" value="EWT07766.1"/>
    <property type="molecule type" value="Genomic_DNA"/>
</dbReference>
<name>W9GNB7_9MICO</name>
<gene>
    <name evidence="1" type="ORF">N864_23450</name>
</gene>
<protein>
    <submittedName>
        <fullName evidence="1">Uncharacterized protein</fullName>
    </submittedName>
</protein>
<comment type="caution">
    <text evidence="1">The sequence shown here is derived from an EMBL/GenBank/DDBJ whole genome shotgun (WGS) entry which is preliminary data.</text>
</comment>
<accession>W9GNB7</accession>
<reference evidence="2" key="1">
    <citation type="submission" date="2013-08" db="EMBL/GenBank/DDBJ databases">
        <title>Intrasporangium oryzae NRRL B-24470.</title>
        <authorList>
            <person name="Liu H."/>
            <person name="Wang G."/>
        </authorList>
    </citation>
    <scope>NUCLEOTIDE SEQUENCE [LARGE SCALE GENOMIC DNA]</scope>
    <source>
        <strain evidence="2">Q5-1</strain>
    </source>
</reference>
<proteinExistence type="predicted"/>
<organism evidence="1 2">
    <name type="scientific">Intrasporangium chromatireducens Q5-1</name>
    <dbReference type="NCBI Taxonomy" id="584657"/>
    <lineage>
        <taxon>Bacteria</taxon>
        <taxon>Bacillati</taxon>
        <taxon>Actinomycetota</taxon>
        <taxon>Actinomycetes</taxon>
        <taxon>Micrococcales</taxon>
        <taxon>Intrasporangiaceae</taxon>
        <taxon>Intrasporangium</taxon>
    </lineage>
</organism>
<dbReference type="AlphaFoldDB" id="W9GNB7"/>
<keyword evidence="2" id="KW-1185">Reference proteome</keyword>